<gene>
    <name evidence="2" type="ORF">FPLFYP42_01861</name>
</gene>
<name>A0A6N3DVX9_FLAPL</name>
<dbReference type="EMBL" id="CACRUB010000031">
    <property type="protein sequence ID" value="VYU30163.1"/>
    <property type="molecule type" value="Genomic_DNA"/>
</dbReference>
<dbReference type="GO" id="GO:0016787">
    <property type="term" value="F:hydrolase activity"/>
    <property type="evidence" value="ECO:0007669"/>
    <property type="project" value="InterPro"/>
</dbReference>
<dbReference type="Pfam" id="PF00149">
    <property type="entry name" value="Metallophos"/>
    <property type="match status" value="1"/>
</dbReference>
<dbReference type="InterPro" id="IPR004843">
    <property type="entry name" value="Calcineurin-like_PHP"/>
</dbReference>
<dbReference type="RefSeq" id="WP_156621597.1">
    <property type="nucleotide sequence ID" value="NZ_CACRUB010000031.1"/>
</dbReference>
<dbReference type="AlphaFoldDB" id="A0A6N3DVX9"/>
<sequence length="188" mass="22068">MVYFTSDLHLGHENVIKLCNRPFDSIEEMDEALIHNWNRKVTNGDTVYVLGDLIYKSKKPPEEYLRQLKGKKHLIVGNHDRSWYSKCQLDSFFLSVNNLLYMTDGKRQYTLCHYPMMSWPHMARCYMVFGHIHGNTDAEYWPLIQRSELMLNAGVDVNGFEPVTFDEMLNNNTRFKRSAQLAEPVETI</sequence>
<reference evidence="2" key="1">
    <citation type="submission" date="2019-11" db="EMBL/GenBank/DDBJ databases">
        <authorList>
            <person name="Feng L."/>
        </authorList>
    </citation>
    <scope>NUCLEOTIDE SEQUENCE</scope>
    <source>
        <strain evidence="2">FplautiiLFYP42</strain>
    </source>
</reference>
<protein>
    <recommendedName>
        <fullName evidence="1">Calcineurin-like phosphoesterase domain-containing protein</fullName>
    </recommendedName>
</protein>
<feature type="domain" description="Calcineurin-like phosphoesterase" evidence="1">
    <location>
        <begin position="2"/>
        <end position="112"/>
    </location>
</feature>
<proteinExistence type="predicted"/>
<accession>A0A6N3DVX9</accession>
<evidence type="ECO:0000313" key="2">
    <source>
        <dbReference type="EMBL" id="VYU30163.1"/>
    </source>
</evidence>
<dbReference type="Gene3D" id="3.60.21.10">
    <property type="match status" value="1"/>
</dbReference>
<dbReference type="SUPFAM" id="SSF56300">
    <property type="entry name" value="Metallo-dependent phosphatases"/>
    <property type="match status" value="1"/>
</dbReference>
<organism evidence="2">
    <name type="scientific">Flavonifractor plautii</name>
    <name type="common">Fusobacterium plautii</name>
    <dbReference type="NCBI Taxonomy" id="292800"/>
    <lineage>
        <taxon>Bacteria</taxon>
        <taxon>Bacillati</taxon>
        <taxon>Bacillota</taxon>
        <taxon>Clostridia</taxon>
        <taxon>Eubacteriales</taxon>
        <taxon>Oscillospiraceae</taxon>
        <taxon>Flavonifractor</taxon>
    </lineage>
</organism>
<evidence type="ECO:0000259" key="1">
    <source>
        <dbReference type="Pfam" id="PF00149"/>
    </source>
</evidence>
<dbReference type="InterPro" id="IPR029052">
    <property type="entry name" value="Metallo-depent_PP-like"/>
</dbReference>